<feature type="transmembrane region" description="Helical" evidence="1">
    <location>
        <begin position="12"/>
        <end position="33"/>
    </location>
</feature>
<sequence>MTQYRDMDHGLLAKRGFFLGVGLFAFGALGELLGHTLLGPFPAWSNVLLTDMVALGILLGLLSPLVFGIVLPLIE</sequence>
<protein>
    <recommendedName>
        <fullName evidence="4">Major facilitator superfamily (MFS) profile domain-containing protein</fullName>
    </recommendedName>
</protein>
<keyword evidence="1" id="KW-0472">Membrane</keyword>
<dbReference type="AlphaFoldDB" id="A0A830GQD8"/>
<accession>A0A830GQD8</accession>
<dbReference type="RefSeq" id="WP_189000628.1">
    <property type="nucleotide sequence ID" value="NZ_BMOU01000006.1"/>
</dbReference>
<dbReference type="Pfam" id="PF25259">
    <property type="entry name" value="DUF7860"/>
    <property type="match status" value="1"/>
</dbReference>
<keyword evidence="3" id="KW-1185">Reference proteome</keyword>
<reference evidence="2" key="1">
    <citation type="journal article" date="2014" name="Int. J. Syst. Evol. Microbiol.">
        <title>Complete genome sequence of Corynebacterium casei LMG S-19264T (=DSM 44701T), isolated from a smear-ripened cheese.</title>
        <authorList>
            <consortium name="US DOE Joint Genome Institute (JGI-PGF)"/>
            <person name="Walter F."/>
            <person name="Albersmeier A."/>
            <person name="Kalinowski J."/>
            <person name="Ruckert C."/>
        </authorList>
    </citation>
    <scope>NUCLEOTIDE SEQUENCE</scope>
    <source>
        <strain evidence="2">JCM 17820</strain>
    </source>
</reference>
<comment type="caution">
    <text evidence="2">The sequence shown here is derived from an EMBL/GenBank/DDBJ whole genome shotgun (WGS) entry which is preliminary data.</text>
</comment>
<dbReference type="Proteomes" id="UP000605784">
    <property type="component" value="Unassembled WGS sequence"/>
</dbReference>
<evidence type="ECO:0000313" key="3">
    <source>
        <dbReference type="Proteomes" id="UP000605784"/>
    </source>
</evidence>
<dbReference type="InterPro" id="IPR057182">
    <property type="entry name" value="DUF7860"/>
</dbReference>
<evidence type="ECO:0008006" key="4">
    <source>
        <dbReference type="Google" id="ProtNLM"/>
    </source>
</evidence>
<reference evidence="2" key="2">
    <citation type="submission" date="2020-09" db="EMBL/GenBank/DDBJ databases">
        <authorList>
            <person name="Sun Q."/>
            <person name="Ohkuma M."/>
        </authorList>
    </citation>
    <scope>NUCLEOTIDE SEQUENCE</scope>
    <source>
        <strain evidence="2">JCM 17820</strain>
    </source>
</reference>
<evidence type="ECO:0000256" key="1">
    <source>
        <dbReference type="SAM" id="Phobius"/>
    </source>
</evidence>
<feature type="transmembrane region" description="Helical" evidence="1">
    <location>
        <begin position="53"/>
        <end position="74"/>
    </location>
</feature>
<gene>
    <name evidence="2" type="ORF">GCM10009030_32890</name>
</gene>
<keyword evidence="1" id="KW-1133">Transmembrane helix</keyword>
<proteinExistence type="predicted"/>
<organism evidence="2 3">
    <name type="scientific">Haloarcula pellucida</name>
    <dbReference type="NCBI Taxonomy" id="1427151"/>
    <lineage>
        <taxon>Archaea</taxon>
        <taxon>Methanobacteriati</taxon>
        <taxon>Methanobacteriota</taxon>
        <taxon>Stenosarchaea group</taxon>
        <taxon>Halobacteria</taxon>
        <taxon>Halobacteriales</taxon>
        <taxon>Haloarculaceae</taxon>
        <taxon>Haloarcula</taxon>
    </lineage>
</organism>
<keyword evidence="1" id="KW-0812">Transmembrane</keyword>
<dbReference type="EMBL" id="BMOU01000006">
    <property type="protein sequence ID" value="GGO00367.1"/>
    <property type="molecule type" value="Genomic_DNA"/>
</dbReference>
<evidence type="ECO:0000313" key="2">
    <source>
        <dbReference type="EMBL" id="GGO00367.1"/>
    </source>
</evidence>
<name>A0A830GQD8_9EURY</name>